<comment type="caution">
    <text evidence="4">The sequence shown here is derived from an EMBL/GenBank/DDBJ whole genome shotgun (WGS) entry which is preliminary data.</text>
</comment>
<dbReference type="PRINTS" id="PR00455">
    <property type="entry name" value="HTHTETR"/>
</dbReference>
<dbReference type="InterPro" id="IPR001647">
    <property type="entry name" value="HTH_TetR"/>
</dbReference>
<reference evidence="4 5" key="1">
    <citation type="submission" date="2024-03" db="EMBL/GenBank/DDBJ databases">
        <title>Rhodococcus navarretei sp. nov. and Pseudarthrobacter quantumdoti sp. nov., two new species with the ability to biosynthesize Quantum Dots isolated from soil samples at Union Glacier, Antarctica.</title>
        <authorList>
            <person name="Vargas M."/>
        </authorList>
    </citation>
    <scope>NUCLEOTIDE SEQUENCE [LARGE SCALE GENOMIC DNA]</scope>
    <source>
        <strain evidence="4 5">EXRC-4A-4</strain>
    </source>
</reference>
<dbReference type="Pfam" id="PF00440">
    <property type="entry name" value="TetR_N"/>
    <property type="match status" value="1"/>
</dbReference>
<evidence type="ECO:0000256" key="2">
    <source>
        <dbReference type="PROSITE-ProRule" id="PRU00335"/>
    </source>
</evidence>
<dbReference type="Proteomes" id="UP001456513">
    <property type="component" value="Unassembled WGS sequence"/>
</dbReference>
<dbReference type="Gene3D" id="1.10.357.10">
    <property type="entry name" value="Tetracycline Repressor, domain 2"/>
    <property type="match status" value="1"/>
</dbReference>
<name>A0ABU9CQI2_9NOCA</name>
<proteinExistence type="predicted"/>
<dbReference type="RefSeq" id="WP_032373951.1">
    <property type="nucleotide sequence ID" value="NZ_JBBPCN010000001.1"/>
</dbReference>
<dbReference type="SUPFAM" id="SSF46689">
    <property type="entry name" value="Homeodomain-like"/>
    <property type="match status" value="1"/>
</dbReference>
<dbReference type="InterPro" id="IPR050109">
    <property type="entry name" value="HTH-type_TetR-like_transc_reg"/>
</dbReference>
<dbReference type="PANTHER" id="PTHR30055">
    <property type="entry name" value="HTH-TYPE TRANSCRIPTIONAL REGULATOR RUTR"/>
    <property type="match status" value="1"/>
</dbReference>
<protein>
    <submittedName>
        <fullName evidence="4">TetR/AcrR family transcriptional regulator</fullName>
    </submittedName>
</protein>
<keyword evidence="5" id="KW-1185">Reference proteome</keyword>
<evidence type="ECO:0000313" key="4">
    <source>
        <dbReference type="EMBL" id="MEK8069680.1"/>
    </source>
</evidence>
<dbReference type="PROSITE" id="PS50977">
    <property type="entry name" value="HTH_TETR_2"/>
    <property type="match status" value="1"/>
</dbReference>
<feature type="domain" description="HTH tetR-type" evidence="3">
    <location>
        <begin position="10"/>
        <end position="70"/>
    </location>
</feature>
<dbReference type="InterPro" id="IPR009057">
    <property type="entry name" value="Homeodomain-like_sf"/>
</dbReference>
<sequence length="237" mass="25557">MKDSSTSTRDSTRRRIVDAAARLLQENGPGAVTTRGVAESAGVQAPAIYRLFGDKNGLLDAVAEHVMATYVSTKSEIADNELAENGDPVEDLRTGWRAQIEFGIANPTLFALLSDPARVPDSPAVREGEAVLAARIRRIARTGRLRVTEQRAVELIHAAGTGAVLTILGTQHDRRDVGLADELFDAVMRHIVVDTPRYPESSAHGAAIALRASISDIDVLSDSERQLLAEWLDRISG</sequence>
<gene>
    <name evidence="4" type="ORF">AABD04_02320</name>
</gene>
<accession>A0ABU9CQI2</accession>
<organism evidence="4 5">
    <name type="scientific">Rhodococcus navarretei</name>
    <dbReference type="NCBI Taxonomy" id="3128981"/>
    <lineage>
        <taxon>Bacteria</taxon>
        <taxon>Bacillati</taxon>
        <taxon>Actinomycetota</taxon>
        <taxon>Actinomycetes</taxon>
        <taxon>Mycobacteriales</taxon>
        <taxon>Nocardiaceae</taxon>
        <taxon>Rhodococcus</taxon>
    </lineage>
</organism>
<evidence type="ECO:0000313" key="5">
    <source>
        <dbReference type="Proteomes" id="UP001456513"/>
    </source>
</evidence>
<dbReference type="PANTHER" id="PTHR30055:SF220">
    <property type="entry name" value="TETR-FAMILY REGULATORY PROTEIN"/>
    <property type="match status" value="1"/>
</dbReference>
<evidence type="ECO:0000256" key="1">
    <source>
        <dbReference type="ARBA" id="ARBA00023125"/>
    </source>
</evidence>
<evidence type="ECO:0000259" key="3">
    <source>
        <dbReference type="PROSITE" id="PS50977"/>
    </source>
</evidence>
<keyword evidence="1 2" id="KW-0238">DNA-binding</keyword>
<dbReference type="EMBL" id="JBBPCN010000001">
    <property type="protein sequence ID" value="MEK8069680.1"/>
    <property type="molecule type" value="Genomic_DNA"/>
</dbReference>
<feature type="DNA-binding region" description="H-T-H motif" evidence="2">
    <location>
        <begin position="33"/>
        <end position="52"/>
    </location>
</feature>